<feature type="signal peptide" evidence="2">
    <location>
        <begin position="1"/>
        <end position="24"/>
    </location>
</feature>
<gene>
    <name evidence="4" type="ORF">K0O64_05740</name>
</gene>
<name>A0ABX8VJQ5_9MYCO</name>
<feature type="chain" id="PRO_5045934455" evidence="2">
    <location>
        <begin position="25"/>
        <end position="366"/>
    </location>
</feature>
<keyword evidence="5" id="KW-1185">Reference proteome</keyword>
<dbReference type="EMBL" id="CP080333">
    <property type="protein sequence ID" value="QYL18044.1"/>
    <property type="molecule type" value="Genomic_DNA"/>
</dbReference>
<dbReference type="Proteomes" id="UP000825367">
    <property type="component" value="Chromosome"/>
</dbReference>
<proteinExistence type="predicted"/>
<feature type="compositionally biased region" description="Low complexity" evidence="1">
    <location>
        <begin position="323"/>
        <end position="366"/>
    </location>
</feature>
<dbReference type="Pfam" id="PF08237">
    <property type="entry name" value="PE-PPE"/>
    <property type="match status" value="2"/>
</dbReference>
<feature type="domain" description="PE-PPE" evidence="3">
    <location>
        <begin position="79"/>
        <end position="214"/>
    </location>
</feature>
<dbReference type="InterPro" id="IPR013228">
    <property type="entry name" value="PE-PPE_C"/>
</dbReference>
<accession>A0ABX8VJQ5</accession>
<protein>
    <submittedName>
        <fullName evidence="4">PE-PPE domain-containing protein</fullName>
    </submittedName>
</protein>
<reference evidence="4 5" key="1">
    <citation type="submission" date="2021-07" db="EMBL/GenBank/DDBJ databases">
        <title>Whole genome sequencing of non-tuberculosis mycobacteria type-strains.</title>
        <authorList>
            <person name="Igarashi Y."/>
            <person name="Osugi A."/>
            <person name="Mitarai S."/>
        </authorList>
    </citation>
    <scope>NUCLEOTIDE SEQUENCE [LARGE SCALE GENOMIC DNA]</scope>
    <source>
        <strain evidence="4 5">JCM 16370</strain>
    </source>
</reference>
<evidence type="ECO:0000259" key="3">
    <source>
        <dbReference type="Pfam" id="PF08237"/>
    </source>
</evidence>
<evidence type="ECO:0000313" key="5">
    <source>
        <dbReference type="Proteomes" id="UP000825367"/>
    </source>
</evidence>
<dbReference type="RefSeq" id="WP_220046211.1">
    <property type="nucleotide sequence ID" value="NZ_BAAAVX010000003.1"/>
</dbReference>
<evidence type="ECO:0000313" key="4">
    <source>
        <dbReference type="EMBL" id="QYL18044.1"/>
    </source>
</evidence>
<feature type="domain" description="PE-PPE" evidence="3">
    <location>
        <begin position="237"/>
        <end position="306"/>
    </location>
</feature>
<feature type="region of interest" description="Disordered" evidence="1">
    <location>
        <begin position="318"/>
        <end position="366"/>
    </location>
</feature>
<keyword evidence="2" id="KW-0732">Signal</keyword>
<evidence type="ECO:0000256" key="1">
    <source>
        <dbReference type="SAM" id="MobiDB-lite"/>
    </source>
</evidence>
<sequence length="366" mass="38705">MADNMVKRTAALLAGVAVTATVTASVVSPVHPATVLTSDVALTTTVLAMGGLGYEDVDPELIKKVLGGYFANADSIKGLPWPGEMAPWNGDLTLGESMAVGLVNMDAAIRTTPGPKIVMGASGTTVVVDEEMRRLANDPTAPPADELSFVVMGDANRGIFKAFQGVKLPIFDYTPVVPETKYDVMVIKGEYDAIGDWPDRSWNLLADLNALAASGLLQQIIPEEIVKQFSLESWGSVHKDAMFVDPSTVPARNITTTTNALGGTTTTYLMRTADLPLLRPLKGMGWPQPVIDGLTAVLRPIVDSAYYRNDPHINWRPPRPVPAATVNSTATASSKRSGTKAVAAKTTSAKPAAKTTGKAGSGRQPH</sequence>
<evidence type="ECO:0000256" key="2">
    <source>
        <dbReference type="SAM" id="SignalP"/>
    </source>
</evidence>
<organism evidence="4 5">
    <name type="scientific">Mycolicibacterium pallens</name>
    <dbReference type="NCBI Taxonomy" id="370524"/>
    <lineage>
        <taxon>Bacteria</taxon>
        <taxon>Bacillati</taxon>
        <taxon>Actinomycetota</taxon>
        <taxon>Actinomycetes</taxon>
        <taxon>Mycobacteriales</taxon>
        <taxon>Mycobacteriaceae</taxon>
        <taxon>Mycolicibacterium</taxon>
    </lineage>
</organism>